<sequence length="175" mass="20101">MVKFTTLKRRAQKEIDEKIGKRSIQMDDQKALHYCNAVIQEVLRLSTMFSNFTRLISAPVNIDGYSIPVGTGVIPEFSLVHNDPNKFERHGFFCPDRHLNEQGEFVKDPRITPFSMGKRACIGEGLARMELFLFFTSFIQNLTFSSVTKVPPELKLQNSFSRAPEPYQVLVKNRE</sequence>
<dbReference type="SUPFAM" id="SSF48264">
    <property type="entry name" value="Cytochrome P450"/>
    <property type="match status" value="1"/>
</dbReference>
<keyword evidence="4 6" id="KW-0503">Monooxygenase</keyword>
<evidence type="ECO:0000313" key="8">
    <source>
        <dbReference type="Proteomes" id="UP001432027"/>
    </source>
</evidence>
<dbReference type="GO" id="GO:0006082">
    <property type="term" value="P:organic acid metabolic process"/>
    <property type="evidence" value="ECO:0007669"/>
    <property type="project" value="TreeGrafter"/>
</dbReference>
<protein>
    <recommendedName>
        <fullName evidence="9">Cytochrome P450</fullName>
    </recommendedName>
</protein>
<keyword evidence="2 5" id="KW-0479">Metal-binding</keyword>
<evidence type="ECO:0000256" key="4">
    <source>
        <dbReference type="ARBA" id="ARBA00023033"/>
    </source>
</evidence>
<dbReference type="GO" id="GO:0005506">
    <property type="term" value="F:iron ion binding"/>
    <property type="evidence" value="ECO:0007669"/>
    <property type="project" value="InterPro"/>
</dbReference>
<dbReference type="PANTHER" id="PTHR24300:SF375">
    <property type="entry name" value="CYTOCHROME P450 FAMILY"/>
    <property type="match status" value="1"/>
</dbReference>
<dbReference type="PROSITE" id="PS00086">
    <property type="entry name" value="CYTOCHROME_P450"/>
    <property type="match status" value="1"/>
</dbReference>
<evidence type="ECO:0000313" key="7">
    <source>
        <dbReference type="EMBL" id="GMT01510.1"/>
    </source>
</evidence>
<dbReference type="PRINTS" id="PR00463">
    <property type="entry name" value="EP450I"/>
</dbReference>
<dbReference type="EMBL" id="BTSX01000005">
    <property type="protein sequence ID" value="GMT01510.1"/>
    <property type="molecule type" value="Genomic_DNA"/>
</dbReference>
<dbReference type="Proteomes" id="UP001432027">
    <property type="component" value="Unassembled WGS sequence"/>
</dbReference>
<dbReference type="InterPro" id="IPR001128">
    <property type="entry name" value="Cyt_P450"/>
</dbReference>
<evidence type="ECO:0000256" key="5">
    <source>
        <dbReference type="PIRSR" id="PIRSR602401-1"/>
    </source>
</evidence>
<dbReference type="InterPro" id="IPR017972">
    <property type="entry name" value="Cyt_P450_CS"/>
</dbReference>
<organism evidence="7 8">
    <name type="scientific">Pristionchus entomophagus</name>
    <dbReference type="NCBI Taxonomy" id="358040"/>
    <lineage>
        <taxon>Eukaryota</taxon>
        <taxon>Metazoa</taxon>
        <taxon>Ecdysozoa</taxon>
        <taxon>Nematoda</taxon>
        <taxon>Chromadorea</taxon>
        <taxon>Rhabditida</taxon>
        <taxon>Rhabditina</taxon>
        <taxon>Diplogasteromorpha</taxon>
        <taxon>Diplogasteroidea</taxon>
        <taxon>Neodiplogasteridae</taxon>
        <taxon>Pristionchus</taxon>
    </lineage>
</organism>
<reference evidence="7" key="1">
    <citation type="submission" date="2023-10" db="EMBL/GenBank/DDBJ databases">
        <title>Genome assembly of Pristionchus species.</title>
        <authorList>
            <person name="Yoshida K."/>
            <person name="Sommer R.J."/>
        </authorList>
    </citation>
    <scope>NUCLEOTIDE SEQUENCE</scope>
    <source>
        <strain evidence="7">RS0144</strain>
    </source>
</reference>
<gene>
    <name evidence="7" type="ORF">PENTCL1PPCAC_23684</name>
</gene>
<dbReference type="GO" id="GO:0016712">
    <property type="term" value="F:oxidoreductase activity, acting on paired donors, with incorporation or reduction of molecular oxygen, reduced flavin or flavoprotein as one donor, and incorporation of one atom of oxygen"/>
    <property type="evidence" value="ECO:0007669"/>
    <property type="project" value="TreeGrafter"/>
</dbReference>
<evidence type="ECO:0000256" key="6">
    <source>
        <dbReference type="RuleBase" id="RU000461"/>
    </source>
</evidence>
<dbReference type="GO" id="GO:0020037">
    <property type="term" value="F:heme binding"/>
    <property type="evidence" value="ECO:0007669"/>
    <property type="project" value="InterPro"/>
</dbReference>
<proteinExistence type="inferred from homology"/>
<dbReference type="InterPro" id="IPR050182">
    <property type="entry name" value="Cytochrome_P450_fam2"/>
</dbReference>
<evidence type="ECO:0000256" key="1">
    <source>
        <dbReference type="ARBA" id="ARBA00010617"/>
    </source>
</evidence>
<keyword evidence="6" id="KW-0560">Oxidoreductase</keyword>
<comment type="caution">
    <text evidence="7">The sequence shown here is derived from an EMBL/GenBank/DDBJ whole genome shotgun (WGS) entry which is preliminary data.</text>
</comment>
<dbReference type="PRINTS" id="PR00385">
    <property type="entry name" value="P450"/>
</dbReference>
<keyword evidence="8" id="KW-1185">Reference proteome</keyword>
<dbReference type="PANTHER" id="PTHR24300">
    <property type="entry name" value="CYTOCHROME P450 508A4-RELATED"/>
    <property type="match status" value="1"/>
</dbReference>
<dbReference type="Gene3D" id="1.10.630.10">
    <property type="entry name" value="Cytochrome P450"/>
    <property type="match status" value="1"/>
</dbReference>
<keyword evidence="5 6" id="KW-0349">Heme</keyword>
<evidence type="ECO:0008006" key="9">
    <source>
        <dbReference type="Google" id="ProtNLM"/>
    </source>
</evidence>
<dbReference type="InterPro" id="IPR002401">
    <property type="entry name" value="Cyt_P450_E_grp-I"/>
</dbReference>
<evidence type="ECO:0000256" key="3">
    <source>
        <dbReference type="ARBA" id="ARBA00023004"/>
    </source>
</evidence>
<dbReference type="AlphaFoldDB" id="A0AAV5U537"/>
<dbReference type="InterPro" id="IPR036396">
    <property type="entry name" value="Cyt_P450_sf"/>
</dbReference>
<dbReference type="Pfam" id="PF00067">
    <property type="entry name" value="p450"/>
    <property type="match status" value="1"/>
</dbReference>
<feature type="binding site" description="axial binding residue" evidence="5">
    <location>
        <position position="121"/>
    </location>
    <ligand>
        <name>heme</name>
        <dbReference type="ChEBI" id="CHEBI:30413"/>
    </ligand>
    <ligandPart>
        <name>Fe</name>
        <dbReference type="ChEBI" id="CHEBI:18248"/>
    </ligandPart>
</feature>
<comment type="cofactor">
    <cofactor evidence="5">
        <name>heme</name>
        <dbReference type="ChEBI" id="CHEBI:30413"/>
    </cofactor>
</comment>
<dbReference type="GO" id="GO:0006805">
    <property type="term" value="P:xenobiotic metabolic process"/>
    <property type="evidence" value="ECO:0007669"/>
    <property type="project" value="TreeGrafter"/>
</dbReference>
<accession>A0AAV5U537</accession>
<name>A0AAV5U537_9BILA</name>
<evidence type="ECO:0000256" key="2">
    <source>
        <dbReference type="ARBA" id="ARBA00022723"/>
    </source>
</evidence>
<keyword evidence="3 5" id="KW-0408">Iron</keyword>
<comment type="similarity">
    <text evidence="1 6">Belongs to the cytochrome P450 family.</text>
</comment>
<dbReference type="GO" id="GO:0005737">
    <property type="term" value="C:cytoplasm"/>
    <property type="evidence" value="ECO:0007669"/>
    <property type="project" value="TreeGrafter"/>
</dbReference>